<evidence type="ECO:0000313" key="2">
    <source>
        <dbReference type="Proteomes" id="UP000256541"/>
    </source>
</evidence>
<organism evidence="1 2">
    <name type="scientific">Subtercola boreus</name>
    <dbReference type="NCBI Taxonomy" id="120213"/>
    <lineage>
        <taxon>Bacteria</taxon>
        <taxon>Bacillati</taxon>
        <taxon>Actinomycetota</taxon>
        <taxon>Actinomycetes</taxon>
        <taxon>Micrococcales</taxon>
        <taxon>Microbacteriaceae</taxon>
        <taxon>Subtercola</taxon>
    </lineage>
</organism>
<accession>A0A3E0VQB4</accession>
<dbReference type="Proteomes" id="UP000256541">
    <property type="component" value="Unassembled WGS sequence"/>
</dbReference>
<dbReference type="EMBL" id="NBXB01000045">
    <property type="protein sequence ID" value="RFA12182.1"/>
    <property type="molecule type" value="Genomic_DNA"/>
</dbReference>
<comment type="caution">
    <text evidence="1">The sequence shown here is derived from an EMBL/GenBank/DDBJ whole genome shotgun (WGS) entry which is preliminary data.</text>
</comment>
<proteinExistence type="predicted"/>
<name>A0A3E0VQB4_9MICO</name>
<sequence length="190" mass="21254">MSALMDYANTEPAMSENGRDRLAASTGVQSHLIAINAGFIGRADDFRHDLRTVPVAEARRHPQTDAWLAHVRPLLFAMAADQDSLLSYKRVGLAIEMLSRLMVADSIYPSVSPDGEGGLSFQWSSGQWLLELDLENSGEYFLLQTDEQGVKRQQLRGEVHSLPIPLVKSLVAEFTDYVESLNPAWREYFD</sequence>
<gene>
    <name evidence="1" type="ORF">B7R22_17290</name>
</gene>
<dbReference type="AlphaFoldDB" id="A0A3E0VQB4"/>
<evidence type="ECO:0000313" key="1">
    <source>
        <dbReference type="EMBL" id="RFA12182.1"/>
    </source>
</evidence>
<reference evidence="1 2" key="1">
    <citation type="submission" date="2017-04" db="EMBL/GenBank/DDBJ databases">
        <title>Comparative genome analysis of Subtercola boreus.</title>
        <authorList>
            <person name="Cho Y.-J."/>
            <person name="Cho A."/>
            <person name="Kim O.-S."/>
            <person name="Lee J.-I."/>
        </authorList>
    </citation>
    <scope>NUCLEOTIDE SEQUENCE [LARGE SCALE GENOMIC DNA]</scope>
    <source>
        <strain evidence="1 2">P27479</strain>
    </source>
</reference>
<protein>
    <submittedName>
        <fullName evidence="1">Uncharacterized protein</fullName>
    </submittedName>
</protein>
<dbReference type="RefSeq" id="WP_116412958.1">
    <property type="nucleotide sequence ID" value="NZ_NBXB01000045.1"/>
</dbReference>